<keyword evidence="1" id="KW-0880">Kelch repeat</keyword>
<feature type="region of interest" description="Disordered" evidence="3">
    <location>
        <begin position="299"/>
        <end position="347"/>
    </location>
</feature>
<feature type="domain" description="BTB" evidence="4">
    <location>
        <begin position="549"/>
        <end position="635"/>
    </location>
</feature>
<sequence length="725" mass="81104">MASLYPSTHHHLPPAFATPGIAPPNFYEQQSETSPKTDGAQEVDMEGNDGIGGVGIEGRGRGHGGVGLGEVIRSKGVRLACLVNASVTVCGEDSIYAFGGFDQYTDEVFNHVLKLDLKTYTWTLVDNYGDIPSVRMGHTTTYWRDGKLIIFGGENELRVYLNDIYIFDIATATWSQPVISGYPPCGRSRHAVVLHNDKLFVMGGVHHNPIAQPADYDADEEPEYNPQEVLDDICYLDLKTMTWSRSWKWVSRFDHQAWVREGKLWIFGGMGKEMDRTGELISLDLSHPVFARTEIKPTGYATRPGRSMTESTGPVRVLRSNRSYGPNSPRAMNTSRRQTPPPKPNLVPASTSSVRFLWGRDIPSEAHGTHFHHICGNTLLDFSTFATNLRSSHNDMGLSALDLREMTWRKLSDGSDILGGTSWRWHYLAVSPNGTIAYLLGCPVYNEDLGEGEEYLSDVLPIDLREFGISPTPPAGETPVPGMLGFDLASVFDSEHSGADFVIRALKDEAAEGDEYDTEGAWSRAHNTPDGEREDDDLPPEDVLGPPILCHKLILLARWGHFKRLYNSRMREYHRGRLYLPEPYTVVRAFCYYLYTDSIATGPYCPDISTVAGLLVLANLYAIDRLRTLCLSRLYNELDVESAAVVWERAGVAGEEMLRKKAAVFALTYWGRIVRTQGFRRLSRRSLIELCDEVDEEGRITAGEAEWESPRQMAGRGEDEDEEMM</sequence>
<dbReference type="AlphaFoldDB" id="U4L2N0"/>
<feature type="region of interest" description="Disordered" evidence="3">
    <location>
        <begin position="701"/>
        <end position="725"/>
    </location>
</feature>
<feature type="region of interest" description="Disordered" evidence="3">
    <location>
        <begin position="13"/>
        <end position="58"/>
    </location>
</feature>
<keyword evidence="2" id="KW-0677">Repeat</keyword>
<name>U4L2N0_PYROM</name>
<feature type="compositionally biased region" description="Polar residues" evidence="3">
    <location>
        <begin position="320"/>
        <end position="338"/>
    </location>
</feature>
<dbReference type="SUPFAM" id="SSF54695">
    <property type="entry name" value="POZ domain"/>
    <property type="match status" value="1"/>
</dbReference>
<dbReference type="PANTHER" id="PTHR46093">
    <property type="entry name" value="ACYL-COA-BINDING DOMAIN-CONTAINING PROTEIN 5"/>
    <property type="match status" value="1"/>
</dbReference>
<evidence type="ECO:0000256" key="1">
    <source>
        <dbReference type="ARBA" id="ARBA00022441"/>
    </source>
</evidence>
<dbReference type="Proteomes" id="UP000018144">
    <property type="component" value="Unassembled WGS sequence"/>
</dbReference>
<proteinExistence type="predicted"/>
<keyword evidence="6" id="KW-1185">Reference proteome</keyword>
<dbReference type="Pfam" id="PF00651">
    <property type="entry name" value="BTB"/>
    <property type="match status" value="1"/>
</dbReference>
<dbReference type="InterPro" id="IPR011333">
    <property type="entry name" value="SKP1/BTB/POZ_sf"/>
</dbReference>
<organism evidence="5 6">
    <name type="scientific">Pyronema omphalodes (strain CBS 100304)</name>
    <name type="common">Pyronema confluens</name>
    <dbReference type="NCBI Taxonomy" id="1076935"/>
    <lineage>
        <taxon>Eukaryota</taxon>
        <taxon>Fungi</taxon>
        <taxon>Dikarya</taxon>
        <taxon>Ascomycota</taxon>
        <taxon>Pezizomycotina</taxon>
        <taxon>Pezizomycetes</taxon>
        <taxon>Pezizales</taxon>
        <taxon>Pyronemataceae</taxon>
        <taxon>Pyronema</taxon>
    </lineage>
</organism>
<dbReference type="EMBL" id="HF935199">
    <property type="protein sequence ID" value="CCX04330.1"/>
    <property type="molecule type" value="Genomic_DNA"/>
</dbReference>
<evidence type="ECO:0000256" key="3">
    <source>
        <dbReference type="SAM" id="MobiDB-lite"/>
    </source>
</evidence>
<gene>
    <name evidence="5" type="ORF">PCON_01878</name>
</gene>
<evidence type="ECO:0000259" key="4">
    <source>
        <dbReference type="Pfam" id="PF00651"/>
    </source>
</evidence>
<protein>
    <submittedName>
        <fullName evidence="5">Similar to Acyl-CoA-binding domain-containing protein 4 acc. no. Q9MA55</fullName>
    </submittedName>
</protein>
<dbReference type="PANTHER" id="PTHR46093:SF18">
    <property type="entry name" value="FIBRONECTIN TYPE-III DOMAIN-CONTAINING PROTEIN"/>
    <property type="match status" value="1"/>
</dbReference>
<dbReference type="Gene3D" id="3.30.710.10">
    <property type="entry name" value="Potassium Channel Kv1.1, Chain A"/>
    <property type="match status" value="1"/>
</dbReference>
<dbReference type="InterPro" id="IPR000210">
    <property type="entry name" value="BTB/POZ_dom"/>
</dbReference>
<dbReference type="OMA" id="HMSEVLC"/>
<feature type="region of interest" description="Disordered" evidence="3">
    <location>
        <begin position="514"/>
        <end position="540"/>
    </location>
</feature>
<evidence type="ECO:0000313" key="5">
    <source>
        <dbReference type="EMBL" id="CCX04330.1"/>
    </source>
</evidence>
<dbReference type="Gene3D" id="2.120.10.80">
    <property type="entry name" value="Kelch-type beta propeller"/>
    <property type="match status" value="1"/>
</dbReference>
<dbReference type="Pfam" id="PF24681">
    <property type="entry name" value="Kelch_KLHDC2_KLHL20_DRC7"/>
    <property type="match status" value="1"/>
</dbReference>
<dbReference type="SUPFAM" id="SSF117281">
    <property type="entry name" value="Kelch motif"/>
    <property type="match status" value="1"/>
</dbReference>
<dbReference type="InterPro" id="IPR015915">
    <property type="entry name" value="Kelch-typ_b-propeller"/>
</dbReference>
<feature type="compositionally biased region" description="Gly residues" evidence="3">
    <location>
        <begin position="49"/>
        <end position="58"/>
    </location>
</feature>
<feature type="compositionally biased region" description="Polar residues" evidence="3">
    <location>
        <begin position="27"/>
        <end position="36"/>
    </location>
</feature>
<dbReference type="eggNOG" id="KOG0379">
    <property type="taxonomic scope" value="Eukaryota"/>
</dbReference>
<evidence type="ECO:0000256" key="2">
    <source>
        <dbReference type="ARBA" id="ARBA00022737"/>
    </source>
</evidence>
<dbReference type="OrthoDB" id="432528at2759"/>
<dbReference type="STRING" id="1076935.U4L2N0"/>
<evidence type="ECO:0000313" key="6">
    <source>
        <dbReference type="Proteomes" id="UP000018144"/>
    </source>
</evidence>
<reference evidence="5 6" key="1">
    <citation type="journal article" date="2013" name="PLoS Genet.">
        <title>The genome and development-dependent transcriptomes of Pyronema confluens: a window into fungal evolution.</title>
        <authorList>
            <person name="Traeger S."/>
            <person name="Altegoer F."/>
            <person name="Freitag M."/>
            <person name="Gabaldon T."/>
            <person name="Kempken F."/>
            <person name="Kumar A."/>
            <person name="Marcet-Houben M."/>
            <person name="Poggeler S."/>
            <person name="Stajich J.E."/>
            <person name="Nowrousian M."/>
        </authorList>
    </citation>
    <scope>NUCLEOTIDE SEQUENCE [LARGE SCALE GENOMIC DNA]</scope>
    <source>
        <strain evidence="6">CBS 100304</strain>
        <tissue evidence="5">Vegetative mycelium</tissue>
    </source>
</reference>
<accession>U4L2N0</accession>